<dbReference type="Proteomes" id="UP000276133">
    <property type="component" value="Unassembled WGS sequence"/>
</dbReference>
<sequence length="216" mass="24988">IQVHAEFLAKTDKVKTKNAPKSSKNKCDLTQFEQVEFEKLQSQFKDKLTSTESYKNELNDINQTLKEGLELISNSINVCNSYLSELVKQQSRCIEQKNEVMMNHRVLTDQNKHKETDQRIIQNTSVLDKSSHYQPMLNQSVLFDDFISANEEYSGPIDRDVISSFNANINRSYATPIHQLVLEKHHKSKSDFEFSLNVSVRTSWVATSWQRKSVDP</sequence>
<evidence type="ECO:0000313" key="2">
    <source>
        <dbReference type="Proteomes" id="UP000276133"/>
    </source>
</evidence>
<protein>
    <submittedName>
        <fullName evidence="1">Uncharacterized protein</fullName>
    </submittedName>
</protein>
<keyword evidence="2" id="KW-1185">Reference proteome</keyword>
<gene>
    <name evidence="1" type="ORF">BpHYR1_040371</name>
</gene>
<evidence type="ECO:0000313" key="1">
    <source>
        <dbReference type="EMBL" id="RNA11207.1"/>
    </source>
</evidence>
<accession>A0A3M7QIB6</accession>
<reference evidence="1 2" key="1">
    <citation type="journal article" date="2018" name="Sci. Rep.">
        <title>Genomic signatures of local adaptation to the degree of environmental predictability in rotifers.</title>
        <authorList>
            <person name="Franch-Gras L."/>
            <person name="Hahn C."/>
            <person name="Garcia-Roger E.M."/>
            <person name="Carmona M.J."/>
            <person name="Serra M."/>
            <person name="Gomez A."/>
        </authorList>
    </citation>
    <scope>NUCLEOTIDE SEQUENCE [LARGE SCALE GENOMIC DNA]</scope>
    <source>
        <strain evidence="1">HYR1</strain>
    </source>
</reference>
<dbReference type="AlphaFoldDB" id="A0A3M7QIB6"/>
<dbReference type="EMBL" id="REGN01006017">
    <property type="protein sequence ID" value="RNA11207.1"/>
    <property type="molecule type" value="Genomic_DNA"/>
</dbReference>
<organism evidence="1 2">
    <name type="scientific">Brachionus plicatilis</name>
    <name type="common">Marine rotifer</name>
    <name type="synonym">Brachionus muelleri</name>
    <dbReference type="NCBI Taxonomy" id="10195"/>
    <lineage>
        <taxon>Eukaryota</taxon>
        <taxon>Metazoa</taxon>
        <taxon>Spiralia</taxon>
        <taxon>Gnathifera</taxon>
        <taxon>Rotifera</taxon>
        <taxon>Eurotatoria</taxon>
        <taxon>Monogononta</taxon>
        <taxon>Pseudotrocha</taxon>
        <taxon>Ploima</taxon>
        <taxon>Brachionidae</taxon>
        <taxon>Brachionus</taxon>
    </lineage>
</organism>
<feature type="non-terminal residue" evidence="1">
    <location>
        <position position="1"/>
    </location>
</feature>
<comment type="caution">
    <text evidence="1">The sequence shown here is derived from an EMBL/GenBank/DDBJ whole genome shotgun (WGS) entry which is preliminary data.</text>
</comment>
<name>A0A3M7QIB6_BRAPC</name>
<proteinExistence type="predicted"/>